<name>A0A4P9YQK9_ROZAC</name>
<sequence>MIECFKDYGVFNASESRCYKTFYAQNFCVRVTDTKKLWQLTDRLPLYIDQDLQSDTNYVDYINVPNVNYGCYYTKKIGPGDPNYILSMANYSIVAQKELIFEVRYESDPIVIANIASQGDMKLLLKQSIEKDAYKSTVNFKTGYIRLRLFFLDWA</sequence>
<evidence type="ECO:0000313" key="1">
    <source>
        <dbReference type="EMBL" id="RKP21572.1"/>
    </source>
</evidence>
<evidence type="ECO:0000313" key="2">
    <source>
        <dbReference type="Proteomes" id="UP000281549"/>
    </source>
</evidence>
<proteinExistence type="predicted"/>
<accession>A0A4P9YQK9</accession>
<protein>
    <submittedName>
        <fullName evidence="1">Uncharacterized protein</fullName>
    </submittedName>
</protein>
<dbReference type="EMBL" id="ML004944">
    <property type="protein sequence ID" value="RKP21572.1"/>
    <property type="molecule type" value="Genomic_DNA"/>
</dbReference>
<reference evidence="2" key="1">
    <citation type="journal article" date="2018" name="Nat. Microbiol.">
        <title>Leveraging single-cell genomics to expand the fungal tree of life.</title>
        <authorList>
            <person name="Ahrendt S.R."/>
            <person name="Quandt C.A."/>
            <person name="Ciobanu D."/>
            <person name="Clum A."/>
            <person name="Salamov A."/>
            <person name="Andreopoulos B."/>
            <person name="Cheng J.F."/>
            <person name="Woyke T."/>
            <person name="Pelin A."/>
            <person name="Henrissat B."/>
            <person name="Reynolds N.K."/>
            <person name="Benny G.L."/>
            <person name="Smith M.E."/>
            <person name="James T.Y."/>
            <person name="Grigoriev I.V."/>
        </authorList>
    </citation>
    <scope>NUCLEOTIDE SEQUENCE [LARGE SCALE GENOMIC DNA]</scope>
    <source>
        <strain evidence="2">CSF55</strain>
    </source>
</reference>
<dbReference type="Proteomes" id="UP000281549">
    <property type="component" value="Unassembled WGS sequence"/>
</dbReference>
<gene>
    <name evidence="1" type="ORF">ROZALSC1DRAFT_20410</name>
</gene>
<dbReference type="AlphaFoldDB" id="A0A4P9YQK9"/>
<organism evidence="1 2">
    <name type="scientific">Rozella allomycis (strain CSF55)</name>
    <dbReference type="NCBI Taxonomy" id="988480"/>
    <lineage>
        <taxon>Eukaryota</taxon>
        <taxon>Fungi</taxon>
        <taxon>Fungi incertae sedis</taxon>
        <taxon>Cryptomycota</taxon>
        <taxon>Cryptomycota incertae sedis</taxon>
        <taxon>Rozella</taxon>
    </lineage>
</organism>